<gene>
    <name evidence="2" type="ORF">WG66_284</name>
</gene>
<protein>
    <submittedName>
        <fullName evidence="2">Uncharacterized protein</fullName>
    </submittedName>
</protein>
<proteinExistence type="predicted"/>
<dbReference type="eggNOG" id="ENOG502R3XI">
    <property type="taxonomic scope" value="Eukaryota"/>
</dbReference>
<dbReference type="AlphaFoldDB" id="A0A0W0GEZ3"/>
<feature type="region of interest" description="Disordered" evidence="1">
    <location>
        <begin position="1"/>
        <end position="30"/>
    </location>
</feature>
<accession>A0A0W0GEZ3</accession>
<feature type="region of interest" description="Disordered" evidence="1">
    <location>
        <begin position="225"/>
        <end position="274"/>
    </location>
</feature>
<organism evidence="2 3">
    <name type="scientific">Moniliophthora roreri</name>
    <name type="common">Frosty pod rot fungus</name>
    <name type="synonym">Monilia roreri</name>
    <dbReference type="NCBI Taxonomy" id="221103"/>
    <lineage>
        <taxon>Eukaryota</taxon>
        <taxon>Fungi</taxon>
        <taxon>Dikarya</taxon>
        <taxon>Basidiomycota</taxon>
        <taxon>Agaricomycotina</taxon>
        <taxon>Agaricomycetes</taxon>
        <taxon>Agaricomycetidae</taxon>
        <taxon>Agaricales</taxon>
        <taxon>Marasmiineae</taxon>
        <taxon>Marasmiaceae</taxon>
        <taxon>Moniliophthora</taxon>
    </lineage>
</organism>
<feature type="region of interest" description="Disordered" evidence="1">
    <location>
        <begin position="321"/>
        <end position="375"/>
    </location>
</feature>
<feature type="compositionally biased region" description="Basic and acidic residues" evidence="1">
    <location>
        <begin position="406"/>
        <end position="415"/>
    </location>
</feature>
<comment type="caution">
    <text evidence="2">The sequence shown here is derived from an EMBL/GenBank/DDBJ whole genome shotgun (WGS) entry which is preliminary data.</text>
</comment>
<evidence type="ECO:0000313" key="2">
    <source>
        <dbReference type="EMBL" id="KTB47140.1"/>
    </source>
</evidence>
<name>A0A0W0GEZ3_MONRR</name>
<feature type="compositionally biased region" description="Basic residues" evidence="1">
    <location>
        <begin position="133"/>
        <end position="142"/>
    </location>
</feature>
<feature type="region of interest" description="Disordered" evidence="1">
    <location>
        <begin position="390"/>
        <end position="421"/>
    </location>
</feature>
<evidence type="ECO:0000256" key="1">
    <source>
        <dbReference type="SAM" id="MobiDB-lite"/>
    </source>
</evidence>
<feature type="compositionally biased region" description="Basic and acidic residues" evidence="1">
    <location>
        <begin position="225"/>
        <end position="236"/>
    </location>
</feature>
<dbReference type="Proteomes" id="UP000054988">
    <property type="component" value="Unassembled WGS sequence"/>
</dbReference>
<dbReference type="EMBL" id="LATX01000123">
    <property type="protein sequence ID" value="KTB47140.1"/>
    <property type="molecule type" value="Genomic_DNA"/>
</dbReference>
<reference evidence="2 3" key="1">
    <citation type="submission" date="2015-12" db="EMBL/GenBank/DDBJ databases">
        <title>Draft genome sequence of Moniliophthora roreri, the causal agent of frosty pod rot of cacao.</title>
        <authorList>
            <person name="Aime M.C."/>
            <person name="Diaz-Valderrama J.R."/>
            <person name="Kijpornyongpan T."/>
            <person name="Phillips-Mora W."/>
        </authorList>
    </citation>
    <scope>NUCLEOTIDE SEQUENCE [LARGE SCALE GENOMIC DNA]</scope>
    <source>
        <strain evidence="2 3">MCA 2952</strain>
    </source>
</reference>
<sequence>MRTATPAPELELTCTPAPAPAPAHTQTRTRTRPVPVVEELTKSSYTSHIDNDNDVWEEFDRPIINLIPDALEERKVLVVRGKYGLQGFVRLVRHLVYDRHVDGGLLEGKLSRLIEAINAVVAAPPNDAPQTKAKPRSRKAKAVGKSDDNAATATTSQPKKKRFKPWRIPDLICPKWLYCSDWKEKPENKEKTMDEFEDHWAWFEKNEKDELRKYQELSRKNSEARLAEQAEIHANPDADAEESDKYDNSRLQNMKDDEEYYPHSSPIPAPETVWEYSVKDPSGTQTEGVDEFDQDGMDELVNEEEEARAKKAAYMRYYRAKKRAEAAAATSDDDDAGVPPAKPVKKRTTAGGRGRGGVTGPKSTQGGARGRGLQRGGIRGALSVSHAVASQIPDPVDAGDVDDMEPPPKRPKSDKSQTATPKDVLSLTVYIEILPHDILFPKANSKKNALLPTPVNRGPITIIQTDSYEVFQTRLAISLPTKRELLPLDKMFWHQQGKPKTHNAHLGGEVGYAAMINAFVDGQPKIGKFVVLTMPPPDKDRNAVDWVTGDSYEDDNKFDYTPFNKENAPSASVAEQRHSFDSANAPFIKALKLKYKVGNHHLFPGKCIYTTSDGIHYELDDMKLSIWAANLAREKPSVDLDNPPTDSAYFNHHHHIRPANTTSTTITPDSTVSTPAAPITPIYAPPQLTSSQSDIVNVMLLNALQQQQQFNMMTANTHFITNHSSDFHTFASPTHHALPLPPPKVMSAPPSPIKCARVSLNSFCIYYGLSDVIRDRLLSLEYTPGNCTIEKVERSEWEGAGFKTMSWNLVLDTHCSFLSDMKLGVWDGVPHDGTPA</sequence>
<evidence type="ECO:0000313" key="3">
    <source>
        <dbReference type="Proteomes" id="UP000054988"/>
    </source>
</evidence>
<feature type="region of interest" description="Disordered" evidence="1">
    <location>
        <begin position="125"/>
        <end position="161"/>
    </location>
</feature>